<reference evidence="1 2" key="1">
    <citation type="submission" date="2015-09" db="EMBL/GenBank/DDBJ databases">
        <title>Draft genome of the parasitic nematode Teladorsagia circumcincta isolate WARC Sus (inbred).</title>
        <authorList>
            <person name="Mitreva M."/>
        </authorList>
    </citation>
    <scope>NUCLEOTIDE SEQUENCE [LARGE SCALE GENOMIC DNA]</scope>
    <source>
        <strain evidence="1 2">S</strain>
    </source>
</reference>
<accession>A0A2G9UEK1</accession>
<protein>
    <submittedName>
        <fullName evidence="1">Uncharacterized protein</fullName>
    </submittedName>
</protein>
<gene>
    <name evidence="1" type="ORF">TELCIR_09560</name>
</gene>
<feature type="non-terminal residue" evidence="1">
    <location>
        <position position="1"/>
    </location>
</feature>
<evidence type="ECO:0000313" key="2">
    <source>
        <dbReference type="Proteomes" id="UP000230423"/>
    </source>
</evidence>
<sequence length="149" mass="17093">YPNCGIERNTPAAEDSSERISLLDRDGDLSVPHHFALDQRLVLHYGHSVIDLLDGKNLEHESHALQHETSSLLPPVLDAGSYDWKEAVCNTYMPWSYQQYYGITKRMCKIRFAMLLNEILAWTATKYSSRYVANGKVQQKLYDATEKKT</sequence>
<dbReference type="AlphaFoldDB" id="A0A2G9UEK1"/>
<keyword evidence="2" id="KW-1185">Reference proteome</keyword>
<evidence type="ECO:0000313" key="1">
    <source>
        <dbReference type="EMBL" id="PIO68641.1"/>
    </source>
</evidence>
<organism evidence="1 2">
    <name type="scientific">Teladorsagia circumcincta</name>
    <name type="common">Brown stomach worm</name>
    <name type="synonym">Ostertagia circumcincta</name>
    <dbReference type="NCBI Taxonomy" id="45464"/>
    <lineage>
        <taxon>Eukaryota</taxon>
        <taxon>Metazoa</taxon>
        <taxon>Ecdysozoa</taxon>
        <taxon>Nematoda</taxon>
        <taxon>Chromadorea</taxon>
        <taxon>Rhabditida</taxon>
        <taxon>Rhabditina</taxon>
        <taxon>Rhabditomorpha</taxon>
        <taxon>Strongyloidea</taxon>
        <taxon>Trichostrongylidae</taxon>
        <taxon>Teladorsagia</taxon>
    </lineage>
</organism>
<dbReference type="Proteomes" id="UP000230423">
    <property type="component" value="Unassembled WGS sequence"/>
</dbReference>
<name>A0A2G9UEK1_TELCI</name>
<proteinExistence type="predicted"/>
<dbReference type="EMBL" id="KZ346999">
    <property type="protein sequence ID" value="PIO68641.1"/>
    <property type="molecule type" value="Genomic_DNA"/>
</dbReference>